<protein>
    <submittedName>
        <fullName evidence="9">Carbohydrate ABC transporter membrane protein 1 (CUT1 family)</fullName>
    </submittedName>
</protein>
<keyword evidence="10" id="KW-1185">Reference proteome</keyword>
<evidence type="ECO:0000256" key="5">
    <source>
        <dbReference type="ARBA" id="ARBA00022989"/>
    </source>
</evidence>
<keyword evidence="6 7" id="KW-0472">Membrane</keyword>
<feature type="transmembrane region" description="Helical" evidence="7">
    <location>
        <begin position="226"/>
        <end position="250"/>
    </location>
</feature>
<dbReference type="GO" id="GO:0005886">
    <property type="term" value="C:plasma membrane"/>
    <property type="evidence" value="ECO:0007669"/>
    <property type="project" value="UniProtKB-SubCell"/>
</dbReference>
<keyword evidence="2 7" id="KW-0813">Transport</keyword>
<dbReference type="PANTHER" id="PTHR30193:SF37">
    <property type="entry name" value="INNER MEMBRANE ABC TRANSPORTER PERMEASE PROTEIN YCJO"/>
    <property type="match status" value="1"/>
</dbReference>
<feature type="domain" description="ABC transmembrane type-1" evidence="8">
    <location>
        <begin position="93"/>
        <end position="306"/>
    </location>
</feature>
<reference evidence="9 10" key="1">
    <citation type="submission" date="2018-03" db="EMBL/GenBank/DDBJ databases">
        <title>Genomic Encyclopedia of Archaeal and Bacterial Type Strains, Phase II (KMG-II): from individual species to whole genera.</title>
        <authorList>
            <person name="Goeker M."/>
        </authorList>
    </citation>
    <scope>NUCLEOTIDE SEQUENCE [LARGE SCALE GENOMIC DNA]</scope>
    <source>
        <strain evidence="9 10">DSM 19711</strain>
    </source>
</reference>
<keyword evidence="3" id="KW-1003">Cell membrane</keyword>
<dbReference type="Gene3D" id="1.10.3720.10">
    <property type="entry name" value="MetI-like"/>
    <property type="match status" value="1"/>
</dbReference>
<evidence type="ECO:0000259" key="8">
    <source>
        <dbReference type="PROSITE" id="PS50928"/>
    </source>
</evidence>
<organism evidence="9 10">
    <name type="scientific">Kineococcus rhizosphaerae</name>
    <dbReference type="NCBI Taxonomy" id="559628"/>
    <lineage>
        <taxon>Bacteria</taxon>
        <taxon>Bacillati</taxon>
        <taxon>Actinomycetota</taxon>
        <taxon>Actinomycetes</taxon>
        <taxon>Kineosporiales</taxon>
        <taxon>Kineosporiaceae</taxon>
        <taxon>Kineococcus</taxon>
    </lineage>
</organism>
<keyword evidence="4 7" id="KW-0812">Transmembrane</keyword>
<comment type="similarity">
    <text evidence="7">Belongs to the binding-protein-dependent transport system permease family.</text>
</comment>
<dbReference type="EMBL" id="PVZF01000001">
    <property type="protein sequence ID" value="PRY18308.1"/>
    <property type="molecule type" value="Genomic_DNA"/>
</dbReference>
<dbReference type="GO" id="GO:0055085">
    <property type="term" value="P:transmembrane transport"/>
    <property type="evidence" value="ECO:0007669"/>
    <property type="project" value="InterPro"/>
</dbReference>
<dbReference type="PANTHER" id="PTHR30193">
    <property type="entry name" value="ABC TRANSPORTER PERMEASE PROTEIN"/>
    <property type="match status" value="1"/>
</dbReference>
<comment type="subcellular location">
    <subcellularLocation>
        <location evidence="1 7">Cell membrane</location>
        <topology evidence="1 7">Multi-pass membrane protein</topology>
    </subcellularLocation>
</comment>
<dbReference type="InterPro" id="IPR035906">
    <property type="entry name" value="MetI-like_sf"/>
</dbReference>
<feature type="transmembrane region" description="Helical" evidence="7">
    <location>
        <begin position="97"/>
        <end position="119"/>
    </location>
</feature>
<evidence type="ECO:0000256" key="4">
    <source>
        <dbReference type="ARBA" id="ARBA00022692"/>
    </source>
</evidence>
<evidence type="ECO:0000256" key="6">
    <source>
        <dbReference type="ARBA" id="ARBA00023136"/>
    </source>
</evidence>
<dbReference type="OrthoDB" id="9805974at2"/>
<dbReference type="InterPro" id="IPR000515">
    <property type="entry name" value="MetI-like"/>
</dbReference>
<evidence type="ECO:0000256" key="7">
    <source>
        <dbReference type="RuleBase" id="RU363032"/>
    </source>
</evidence>
<evidence type="ECO:0000256" key="2">
    <source>
        <dbReference type="ARBA" id="ARBA00022448"/>
    </source>
</evidence>
<evidence type="ECO:0000313" key="9">
    <source>
        <dbReference type="EMBL" id="PRY18308.1"/>
    </source>
</evidence>
<keyword evidence="5 7" id="KW-1133">Transmembrane helix</keyword>
<sequence length="316" mass="34490">MAGYDTTSAVRVEHPARGGTGAVARRRDGKLLPFGQWWWVLPAVVLVLTVQYAATIAGGLFAFTDYSGIGSFHFVGFDNFTQVWRDPAVRDAIGNTLLYAFAQMIGTTAIGLLFALLLNRGVRTRYVLRALVFLPIALSPLAVSYIWKYVFQYDGMLNQALRAVGLSRFERVWLGDPRTAIWTVVSVIVWQGVGLSMVVFLAGLARIPPELEEAAALDRAGVWQRFRFVVLPSLRPSVTVVTMLSLIFGLRLFDPILSLTGGGPVGSSANLALLVYQQAFTLGHFGYGAALSLVLTVIILAFALVQHLITRDRTGA</sequence>
<proteinExistence type="inferred from homology"/>
<dbReference type="PROSITE" id="PS50928">
    <property type="entry name" value="ABC_TM1"/>
    <property type="match status" value="1"/>
</dbReference>
<evidence type="ECO:0000256" key="3">
    <source>
        <dbReference type="ARBA" id="ARBA00022475"/>
    </source>
</evidence>
<dbReference type="CDD" id="cd06261">
    <property type="entry name" value="TM_PBP2"/>
    <property type="match status" value="1"/>
</dbReference>
<feature type="transmembrane region" description="Helical" evidence="7">
    <location>
        <begin position="288"/>
        <end position="309"/>
    </location>
</feature>
<dbReference type="Pfam" id="PF00528">
    <property type="entry name" value="BPD_transp_1"/>
    <property type="match status" value="1"/>
</dbReference>
<comment type="caution">
    <text evidence="9">The sequence shown here is derived from an EMBL/GenBank/DDBJ whole genome shotgun (WGS) entry which is preliminary data.</text>
</comment>
<evidence type="ECO:0000313" key="10">
    <source>
        <dbReference type="Proteomes" id="UP000238083"/>
    </source>
</evidence>
<dbReference type="SUPFAM" id="SSF161098">
    <property type="entry name" value="MetI-like"/>
    <property type="match status" value="1"/>
</dbReference>
<dbReference type="Proteomes" id="UP000238083">
    <property type="component" value="Unassembled WGS sequence"/>
</dbReference>
<feature type="transmembrane region" description="Helical" evidence="7">
    <location>
        <begin position="37"/>
        <end position="63"/>
    </location>
</feature>
<evidence type="ECO:0000256" key="1">
    <source>
        <dbReference type="ARBA" id="ARBA00004651"/>
    </source>
</evidence>
<feature type="transmembrane region" description="Helical" evidence="7">
    <location>
        <begin position="180"/>
        <end position="205"/>
    </location>
</feature>
<accession>A0A2T0RAV5</accession>
<dbReference type="RefSeq" id="WP_106206687.1">
    <property type="nucleotide sequence ID" value="NZ_PVZF01000001.1"/>
</dbReference>
<gene>
    <name evidence="9" type="ORF">CLV37_101553</name>
</gene>
<dbReference type="InterPro" id="IPR051393">
    <property type="entry name" value="ABC_transporter_permease"/>
</dbReference>
<name>A0A2T0RAV5_9ACTN</name>
<feature type="transmembrane region" description="Helical" evidence="7">
    <location>
        <begin position="126"/>
        <end position="147"/>
    </location>
</feature>
<dbReference type="AlphaFoldDB" id="A0A2T0RAV5"/>